<keyword evidence="2" id="KW-0418">Kinase</keyword>
<dbReference type="InterPro" id="IPR013656">
    <property type="entry name" value="PAS_4"/>
</dbReference>
<evidence type="ECO:0000256" key="3">
    <source>
        <dbReference type="ARBA" id="ARBA00023012"/>
    </source>
</evidence>
<dbReference type="Pfam" id="PF08448">
    <property type="entry name" value="PAS_4"/>
    <property type="match status" value="1"/>
</dbReference>
<dbReference type="SMART" id="SM00091">
    <property type="entry name" value="PAS"/>
    <property type="match status" value="2"/>
</dbReference>
<name>L0H158_9GAMM</name>
<dbReference type="Gene3D" id="3.30.565.10">
    <property type="entry name" value="Histidine kinase-like ATPase, C-terminal domain"/>
    <property type="match status" value="1"/>
</dbReference>
<dbReference type="KEGG" id="tmb:Thimo_2595"/>
<dbReference type="CDD" id="cd16917">
    <property type="entry name" value="HATPase_UhpB-NarQ-NarX-like"/>
    <property type="match status" value="1"/>
</dbReference>
<dbReference type="EMBL" id="CP003051">
    <property type="protein sequence ID" value="AGA91319.1"/>
    <property type="molecule type" value="Genomic_DNA"/>
</dbReference>
<evidence type="ECO:0000259" key="4">
    <source>
        <dbReference type="PROSITE" id="PS50112"/>
    </source>
</evidence>
<feature type="domain" description="PAS" evidence="4">
    <location>
        <begin position="20"/>
        <end position="61"/>
    </location>
</feature>
<dbReference type="HOGENOM" id="CLU_000445_114_0_6"/>
<dbReference type="InterPro" id="IPR050482">
    <property type="entry name" value="Sensor_HK_TwoCompSys"/>
</dbReference>
<evidence type="ECO:0000259" key="5">
    <source>
        <dbReference type="PROSITE" id="PS50113"/>
    </source>
</evidence>
<dbReference type="PANTHER" id="PTHR24421:SF58">
    <property type="entry name" value="SIGNAL TRANSDUCTION HISTIDINE-PROTEIN KINASE_PHOSPHATASE UHPB"/>
    <property type="match status" value="1"/>
</dbReference>
<reference evidence="6 7" key="1">
    <citation type="submission" date="2011-09" db="EMBL/GenBank/DDBJ databases">
        <title>Complete sequence of chromosome of Thioflavicoccus mobilis 8321.</title>
        <authorList>
            <consortium name="US DOE Joint Genome Institute"/>
            <person name="Lucas S."/>
            <person name="Han J."/>
            <person name="Lapidus A."/>
            <person name="Cheng J.-F."/>
            <person name="Goodwin L."/>
            <person name="Pitluck S."/>
            <person name="Peters L."/>
            <person name="Ovchinnikova G."/>
            <person name="Lu M."/>
            <person name="Detter J.C."/>
            <person name="Han C."/>
            <person name="Tapia R."/>
            <person name="Land M."/>
            <person name="Hauser L."/>
            <person name="Kyrpides N."/>
            <person name="Ivanova N."/>
            <person name="Pagani I."/>
            <person name="Vogl K."/>
            <person name="Liu Z."/>
            <person name="Imhoff J."/>
            <person name="Thiel V."/>
            <person name="Frigaard N.-U."/>
            <person name="Bryant D."/>
            <person name="Woyke T."/>
        </authorList>
    </citation>
    <scope>NUCLEOTIDE SEQUENCE [LARGE SCALE GENOMIC DNA]</scope>
    <source>
        <strain evidence="6 7">8321</strain>
    </source>
</reference>
<dbReference type="FunFam" id="3.30.450.20:FF:000099">
    <property type="entry name" value="Sensory box sensor histidine kinase"/>
    <property type="match status" value="1"/>
</dbReference>
<proteinExistence type="predicted"/>
<dbReference type="AlphaFoldDB" id="L0H158"/>
<keyword evidence="1" id="KW-0808">Transferase</keyword>
<evidence type="ECO:0000256" key="1">
    <source>
        <dbReference type="ARBA" id="ARBA00022679"/>
    </source>
</evidence>
<dbReference type="Proteomes" id="UP000010816">
    <property type="component" value="Chromosome"/>
</dbReference>
<dbReference type="InterPro" id="IPR013655">
    <property type="entry name" value="PAS_fold_3"/>
</dbReference>
<feature type="domain" description="PAS" evidence="4">
    <location>
        <begin position="156"/>
        <end position="228"/>
    </location>
</feature>
<keyword evidence="3" id="KW-0902">Two-component regulatory system</keyword>
<dbReference type="Pfam" id="PF02518">
    <property type="entry name" value="HATPase_c"/>
    <property type="match status" value="1"/>
</dbReference>
<evidence type="ECO:0000313" key="7">
    <source>
        <dbReference type="Proteomes" id="UP000010816"/>
    </source>
</evidence>
<dbReference type="PROSITE" id="PS50112">
    <property type="entry name" value="PAS"/>
    <property type="match status" value="2"/>
</dbReference>
<accession>L0H158</accession>
<feature type="domain" description="PAC" evidence="5">
    <location>
        <begin position="231"/>
        <end position="283"/>
    </location>
</feature>
<dbReference type="NCBIfam" id="TIGR00229">
    <property type="entry name" value="sensory_box"/>
    <property type="match status" value="2"/>
</dbReference>
<organism evidence="6 7">
    <name type="scientific">Thioflavicoccus mobilis 8321</name>
    <dbReference type="NCBI Taxonomy" id="765912"/>
    <lineage>
        <taxon>Bacteria</taxon>
        <taxon>Pseudomonadati</taxon>
        <taxon>Pseudomonadota</taxon>
        <taxon>Gammaproteobacteria</taxon>
        <taxon>Chromatiales</taxon>
        <taxon>Chromatiaceae</taxon>
        <taxon>Thioflavicoccus</taxon>
    </lineage>
</organism>
<dbReference type="PROSITE" id="PS50113">
    <property type="entry name" value="PAC"/>
    <property type="match status" value="1"/>
</dbReference>
<dbReference type="InterPro" id="IPR036890">
    <property type="entry name" value="HATPase_C_sf"/>
</dbReference>
<evidence type="ECO:0000256" key="2">
    <source>
        <dbReference type="ARBA" id="ARBA00022777"/>
    </source>
</evidence>
<keyword evidence="7" id="KW-1185">Reference proteome</keyword>
<protein>
    <submittedName>
        <fullName evidence="6">PAS domain S-box</fullName>
    </submittedName>
</protein>
<dbReference type="Gene3D" id="3.30.450.20">
    <property type="entry name" value="PAS domain"/>
    <property type="match status" value="2"/>
</dbReference>
<dbReference type="eggNOG" id="COG2202">
    <property type="taxonomic scope" value="Bacteria"/>
</dbReference>
<dbReference type="SUPFAM" id="SSF55874">
    <property type="entry name" value="ATPase domain of HSP90 chaperone/DNA topoisomerase II/histidine kinase"/>
    <property type="match status" value="1"/>
</dbReference>
<dbReference type="InterPro" id="IPR003594">
    <property type="entry name" value="HATPase_dom"/>
</dbReference>
<evidence type="ECO:0000313" key="6">
    <source>
        <dbReference type="EMBL" id="AGA91319.1"/>
    </source>
</evidence>
<dbReference type="GO" id="GO:0000160">
    <property type="term" value="P:phosphorelay signal transduction system"/>
    <property type="evidence" value="ECO:0007669"/>
    <property type="project" value="UniProtKB-KW"/>
</dbReference>
<dbReference type="GO" id="GO:0016301">
    <property type="term" value="F:kinase activity"/>
    <property type="evidence" value="ECO:0007669"/>
    <property type="project" value="UniProtKB-KW"/>
</dbReference>
<dbReference type="InterPro" id="IPR000700">
    <property type="entry name" value="PAS-assoc_C"/>
</dbReference>
<gene>
    <name evidence="6" type="ORF">Thimo_2595</name>
</gene>
<dbReference type="eggNOG" id="COG4585">
    <property type="taxonomic scope" value="Bacteria"/>
</dbReference>
<dbReference type="InterPro" id="IPR000014">
    <property type="entry name" value="PAS"/>
</dbReference>
<sequence length="509" mass="57699">MPEAHAEKPFELTAESTEVAVSRYRTLLEQAPFGIVATDRVGRIVETSPSADRLMGVSAAQHRQRTIDSLEWSIVNPAGERLEPSRFPAVRAWRTQSKVQGEIVGRVDASGETVWLSVTAAPVPGGRGEVLVVYQDVTRQHQLESMPDPLNSACEAEQRFRAMAEGLPVIVWIAKPDGTREFFNRHYADFLGLAPEEVTGREHEWRPFIHPDDVGPYLKLFRTSLRQQEPFEAEFRGLRQDCEWRWVKSNGRPWWAPNGEYMGLVGATLDITERKRAELALKESNARLREDADMLARLASQLVLTEQRERQRFGHLLHDRMQQDLIAVKFKLHSVLRDIEPERRQPLLDAVALVDRSIDTSRNLHTDLSPAFVREANLHVALTWLAETFERNHGLRVETDLAEDVMIEREDQRILIFEAVREALLNVVKHARVDRAEVRMQRGDGGLIQISVEDRGAGFDQAPNWSPALDTNGLRTIEERLGLMGGGLRVESRPGVGTRVVLLITEQAR</sequence>
<dbReference type="STRING" id="765912.Thimo_2595"/>
<dbReference type="Pfam" id="PF08447">
    <property type="entry name" value="PAS_3"/>
    <property type="match status" value="1"/>
</dbReference>
<dbReference type="InterPro" id="IPR035965">
    <property type="entry name" value="PAS-like_dom_sf"/>
</dbReference>
<dbReference type="CDD" id="cd00130">
    <property type="entry name" value="PAS"/>
    <property type="match status" value="2"/>
</dbReference>
<dbReference type="PANTHER" id="PTHR24421">
    <property type="entry name" value="NITRATE/NITRITE SENSOR PROTEIN NARX-RELATED"/>
    <property type="match status" value="1"/>
</dbReference>
<dbReference type="SUPFAM" id="SSF55785">
    <property type="entry name" value="PYP-like sensor domain (PAS domain)"/>
    <property type="match status" value="2"/>
</dbReference>